<evidence type="ECO:0000313" key="2">
    <source>
        <dbReference type="EMBL" id="MEA5446560.1"/>
    </source>
</evidence>
<accession>A0AAP6JGD8</accession>
<dbReference type="Pfam" id="PF04338">
    <property type="entry name" value="DUF481"/>
    <property type="match status" value="1"/>
</dbReference>
<evidence type="ECO:0000313" key="3">
    <source>
        <dbReference type="Proteomes" id="UP001302316"/>
    </source>
</evidence>
<protein>
    <submittedName>
        <fullName evidence="2">DUF481 domain-containing protein</fullName>
    </submittedName>
</protein>
<dbReference type="AlphaFoldDB" id="A0AAP6JGD8"/>
<proteinExistence type="predicted"/>
<comment type="caution">
    <text evidence="2">The sequence shown here is derived from an EMBL/GenBank/DDBJ whole genome shotgun (WGS) entry which is preliminary data.</text>
</comment>
<dbReference type="RefSeq" id="WP_346052890.1">
    <property type="nucleotide sequence ID" value="NZ_JAYGII010000039.1"/>
</dbReference>
<dbReference type="EMBL" id="JAYGII010000039">
    <property type="protein sequence ID" value="MEA5446560.1"/>
    <property type="molecule type" value="Genomic_DNA"/>
</dbReference>
<dbReference type="InterPro" id="IPR007433">
    <property type="entry name" value="DUF481"/>
</dbReference>
<gene>
    <name evidence="2" type="ORF">VCB98_12095</name>
</gene>
<evidence type="ECO:0000256" key="1">
    <source>
        <dbReference type="SAM" id="SignalP"/>
    </source>
</evidence>
<keyword evidence="3" id="KW-1185">Reference proteome</keyword>
<keyword evidence="1" id="KW-0732">Signal</keyword>
<feature type="signal peptide" evidence="1">
    <location>
        <begin position="1"/>
        <end position="18"/>
    </location>
</feature>
<name>A0AAP6JGD8_9GAMM</name>
<reference evidence="2 3" key="1">
    <citation type="submission" date="2023-12" db="EMBL/GenBank/DDBJ databases">
        <title>Whole-genome sequencing of halo(alkali)philic microorganisms from hypersaline lakes.</title>
        <authorList>
            <person name="Sorokin D.Y."/>
            <person name="Merkel A.Y."/>
            <person name="Messina E."/>
            <person name="Yakimov M."/>
        </authorList>
    </citation>
    <scope>NUCLEOTIDE SEQUENCE [LARGE SCALE GENOMIC DNA]</scope>
    <source>
        <strain evidence="2 3">AB-CW1</strain>
    </source>
</reference>
<dbReference type="Proteomes" id="UP001302316">
    <property type="component" value="Unassembled WGS sequence"/>
</dbReference>
<feature type="chain" id="PRO_5042899233" evidence="1">
    <location>
        <begin position="19"/>
        <end position="267"/>
    </location>
</feature>
<sequence>MRKLLASLPVVIMGAAHAQVYGSTDQSIFGTVVDSAPDHSELELSEEFLEWSYGGRVEVGFQARRGNTERTDLNSRMLLGMEKGDWANTLELRAVSADDGEVTVEERYFLATKSEYSFTEYNFFFGTINAEKDRIRNVDLQTTEAVGYGRRILRTDRHRLDAEIGVGARQIQFRDDRDRVSDEIVRLASDYSWDINGSASLTQDVRVETGIGGINRTFAESITTLSATIVGELALNLSYTVRYLDDENIEQETKTDTITSIGLNYRF</sequence>
<organism evidence="2 3">
    <name type="scientific">Natronospira elongata</name>
    <dbReference type="NCBI Taxonomy" id="3110268"/>
    <lineage>
        <taxon>Bacteria</taxon>
        <taxon>Pseudomonadati</taxon>
        <taxon>Pseudomonadota</taxon>
        <taxon>Gammaproteobacteria</taxon>
        <taxon>Natronospirales</taxon>
        <taxon>Natronospiraceae</taxon>
        <taxon>Natronospira</taxon>
    </lineage>
</organism>